<accession>A0ABN8QIX9</accession>
<evidence type="ECO:0000256" key="3">
    <source>
        <dbReference type="ARBA" id="ARBA00022670"/>
    </source>
</evidence>
<dbReference type="Pfam" id="PF00084">
    <property type="entry name" value="Sushi"/>
    <property type="match status" value="1"/>
</dbReference>
<dbReference type="SUPFAM" id="SSF50494">
    <property type="entry name" value="Trypsin-like serine proteases"/>
    <property type="match status" value="1"/>
</dbReference>
<reference evidence="10 11" key="1">
    <citation type="submission" date="2022-05" db="EMBL/GenBank/DDBJ databases">
        <authorList>
            <consortium name="Genoscope - CEA"/>
            <person name="William W."/>
        </authorList>
    </citation>
    <scope>NUCLEOTIDE SEQUENCE [LARGE SCALE GENOMIC DNA]</scope>
</reference>
<dbReference type="Pfam" id="PF00089">
    <property type="entry name" value="Trypsin"/>
    <property type="match status" value="1"/>
</dbReference>
<dbReference type="InterPro" id="IPR035976">
    <property type="entry name" value="Sushi/SCR/CCP_sf"/>
</dbReference>
<dbReference type="PANTHER" id="PTHR24264:SF65">
    <property type="entry name" value="SRCR DOMAIN-CONTAINING PROTEIN"/>
    <property type="match status" value="1"/>
</dbReference>
<protein>
    <submittedName>
        <fullName evidence="10">Uncharacterized protein</fullName>
    </submittedName>
</protein>
<keyword evidence="4" id="KW-0378">Hydrolase</keyword>
<dbReference type="InterPro" id="IPR001254">
    <property type="entry name" value="Trypsin_dom"/>
</dbReference>
<keyword evidence="2" id="KW-0964">Secreted</keyword>
<evidence type="ECO:0000256" key="5">
    <source>
        <dbReference type="ARBA" id="ARBA00022825"/>
    </source>
</evidence>
<evidence type="ECO:0000313" key="10">
    <source>
        <dbReference type="EMBL" id="CAH3165486.1"/>
    </source>
</evidence>
<dbReference type="InterPro" id="IPR043504">
    <property type="entry name" value="Peptidase_S1_PA_chymotrypsin"/>
</dbReference>
<organism evidence="10 11">
    <name type="scientific">Porites evermanni</name>
    <dbReference type="NCBI Taxonomy" id="104178"/>
    <lineage>
        <taxon>Eukaryota</taxon>
        <taxon>Metazoa</taxon>
        <taxon>Cnidaria</taxon>
        <taxon>Anthozoa</taxon>
        <taxon>Hexacorallia</taxon>
        <taxon>Scleractinia</taxon>
        <taxon>Fungiina</taxon>
        <taxon>Poritidae</taxon>
        <taxon>Porites</taxon>
    </lineage>
</organism>
<feature type="domain" description="Peptidase S1" evidence="8">
    <location>
        <begin position="1"/>
        <end position="215"/>
    </location>
</feature>
<evidence type="ECO:0000313" key="11">
    <source>
        <dbReference type="Proteomes" id="UP001159427"/>
    </source>
</evidence>
<name>A0ABN8QIX9_9CNID</name>
<dbReference type="PROSITE" id="PS50240">
    <property type="entry name" value="TRYPSIN_DOM"/>
    <property type="match status" value="1"/>
</dbReference>
<dbReference type="PROSITE" id="PS50923">
    <property type="entry name" value="SUSHI"/>
    <property type="match status" value="1"/>
</dbReference>
<gene>
    <name evidence="10" type="ORF">PEVE_00005327</name>
</gene>
<dbReference type="CDD" id="cd00190">
    <property type="entry name" value="Tryp_SPc"/>
    <property type="match status" value="1"/>
</dbReference>
<keyword evidence="11" id="KW-1185">Reference proteome</keyword>
<evidence type="ECO:0000256" key="6">
    <source>
        <dbReference type="ARBA" id="ARBA00023157"/>
    </source>
</evidence>
<evidence type="ECO:0000259" key="9">
    <source>
        <dbReference type="PROSITE" id="PS50923"/>
    </source>
</evidence>
<dbReference type="Gene3D" id="2.40.10.10">
    <property type="entry name" value="Trypsin-like serine proteases"/>
    <property type="match status" value="2"/>
</dbReference>
<feature type="non-terminal residue" evidence="10">
    <location>
        <position position="1"/>
    </location>
</feature>
<feature type="disulfide bond" evidence="7">
    <location>
        <begin position="31"/>
        <end position="58"/>
    </location>
</feature>
<comment type="caution">
    <text evidence="10">The sequence shown here is derived from an EMBL/GenBank/DDBJ whole genome shotgun (WGS) entry which is preliminary data.</text>
</comment>
<keyword evidence="7" id="KW-0768">Sushi</keyword>
<dbReference type="Gene3D" id="2.10.70.10">
    <property type="entry name" value="Complement Module, domain 1"/>
    <property type="match status" value="1"/>
</dbReference>
<dbReference type="SMART" id="SM00032">
    <property type="entry name" value="CCP"/>
    <property type="match status" value="1"/>
</dbReference>
<dbReference type="InterPro" id="IPR009003">
    <property type="entry name" value="Peptidase_S1_PA"/>
</dbReference>
<evidence type="ECO:0000256" key="2">
    <source>
        <dbReference type="ARBA" id="ARBA00022525"/>
    </source>
</evidence>
<comment type="caution">
    <text evidence="7">Lacks conserved residue(s) required for the propagation of feature annotation.</text>
</comment>
<evidence type="ECO:0000256" key="1">
    <source>
        <dbReference type="ARBA" id="ARBA00004613"/>
    </source>
</evidence>
<evidence type="ECO:0000259" key="8">
    <source>
        <dbReference type="PROSITE" id="PS50240"/>
    </source>
</evidence>
<dbReference type="CDD" id="cd00033">
    <property type="entry name" value="CCP"/>
    <property type="match status" value="1"/>
</dbReference>
<dbReference type="InterPro" id="IPR050127">
    <property type="entry name" value="Serine_Proteases_S1"/>
</dbReference>
<keyword evidence="6 7" id="KW-1015">Disulfide bond</keyword>
<sequence length="217" mass="23806">DSALCSKPPPVLNGQDWYQFTSTGANVSYVCNPGYSLFGPTRRTCQANGKWNGVRPYCSLVKLKAGVKLGKFVRTVCLPQKQEGDVAVPLKYGIVAGWGSTKALKPGERPKDADRYANSLLYSVFPVQHNQLCANRAALPYNSTVTFCAGDGQGVKDTCTSDSGGAFVRESRRGDGYRWIAAGLVSWGEGCAQKNQYTYYTRVYPFIDWINKIMNEG</sequence>
<feature type="domain" description="Sushi" evidence="9">
    <location>
        <begin position="3"/>
        <end position="60"/>
    </location>
</feature>
<keyword evidence="3" id="KW-0645">Protease</keyword>
<proteinExistence type="predicted"/>
<evidence type="ECO:0000256" key="7">
    <source>
        <dbReference type="PROSITE-ProRule" id="PRU00302"/>
    </source>
</evidence>
<dbReference type="SMART" id="SM00020">
    <property type="entry name" value="Tryp_SPc"/>
    <property type="match status" value="1"/>
</dbReference>
<comment type="subcellular location">
    <subcellularLocation>
        <location evidence="1">Secreted</location>
    </subcellularLocation>
</comment>
<keyword evidence="5" id="KW-0720">Serine protease</keyword>
<dbReference type="InterPro" id="IPR000436">
    <property type="entry name" value="Sushi_SCR_CCP_dom"/>
</dbReference>
<dbReference type="Proteomes" id="UP001159427">
    <property type="component" value="Unassembled WGS sequence"/>
</dbReference>
<evidence type="ECO:0000256" key="4">
    <source>
        <dbReference type="ARBA" id="ARBA00022801"/>
    </source>
</evidence>
<dbReference type="PANTHER" id="PTHR24264">
    <property type="entry name" value="TRYPSIN-RELATED"/>
    <property type="match status" value="1"/>
</dbReference>
<dbReference type="SUPFAM" id="SSF57535">
    <property type="entry name" value="Complement control module/SCR domain"/>
    <property type="match status" value="1"/>
</dbReference>
<dbReference type="EMBL" id="CALNXI010001339">
    <property type="protein sequence ID" value="CAH3165486.1"/>
    <property type="molecule type" value="Genomic_DNA"/>
</dbReference>